<proteinExistence type="predicted"/>
<sequence length="187" mass="21041">MDSPADHQWFLRKHEDGSIFGPLTFEQLASWASSAQIAPHDSTSTDQANWTKAPMLPELGMDWIVEITSERLYGPTTLGAIREFMRLGEIGEENFVINACDASRQQVRDLAPLLEALPSDGRAEPDDAAAPTAAWIAVDVNDRIRELEDALREERRNFAELEQHYRDLEQRYNDLVTAAAASQPYRA</sequence>
<evidence type="ECO:0008006" key="3">
    <source>
        <dbReference type="Google" id="ProtNLM"/>
    </source>
</evidence>
<feature type="coiled-coil region" evidence="1">
    <location>
        <begin position="137"/>
        <end position="178"/>
    </location>
</feature>
<organism evidence="2">
    <name type="scientific">uncultured Chthoniobacterales bacterium</name>
    <dbReference type="NCBI Taxonomy" id="1836801"/>
    <lineage>
        <taxon>Bacteria</taxon>
        <taxon>Pseudomonadati</taxon>
        <taxon>Verrucomicrobiota</taxon>
        <taxon>Spartobacteria</taxon>
        <taxon>Chthoniobacterales</taxon>
        <taxon>environmental samples</taxon>
    </lineage>
</organism>
<gene>
    <name evidence="2" type="ORF">AVDCRST_MAG42-2618</name>
</gene>
<accession>A0A6J4IQF0</accession>
<reference evidence="2" key="1">
    <citation type="submission" date="2020-02" db="EMBL/GenBank/DDBJ databases">
        <authorList>
            <person name="Meier V. D."/>
        </authorList>
    </citation>
    <scope>NUCLEOTIDE SEQUENCE</scope>
    <source>
        <strain evidence="2">AVDCRST_MAG42</strain>
    </source>
</reference>
<keyword evidence="1" id="KW-0175">Coiled coil</keyword>
<name>A0A6J4IQF0_9BACT</name>
<dbReference type="AlphaFoldDB" id="A0A6J4IQF0"/>
<dbReference type="EMBL" id="CADCTA010000092">
    <property type="protein sequence ID" value="CAA9258978.1"/>
    <property type="molecule type" value="Genomic_DNA"/>
</dbReference>
<evidence type="ECO:0000313" key="2">
    <source>
        <dbReference type="EMBL" id="CAA9258978.1"/>
    </source>
</evidence>
<protein>
    <recommendedName>
        <fullName evidence="3">GYF domain-containing protein</fullName>
    </recommendedName>
</protein>
<evidence type="ECO:0000256" key="1">
    <source>
        <dbReference type="SAM" id="Coils"/>
    </source>
</evidence>